<dbReference type="InterPro" id="IPR013797">
    <property type="entry name" value="Maltooligo_trehalose_synth_4"/>
</dbReference>
<name>A0AAU7JUD3_9MICO</name>
<feature type="domain" description="Glycosyl hydrolase family 13 catalytic" evidence="2">
    <location>
        <begin position="24"/>
        <end position="433"/>
    </location>
</feature>
<evidence type="ECO:0000256" key="1">
    <source>
        <dbReference type="SAM" id="MobiDB-lite"/>
    </source>
</evidence>
<dbReference type="PANTHER" id="PTHR10357:SF216">
    <property type="entry name" value="MALTOOLIGOSYL TREHALOSE SYNTHASE-RELATED"/>
    <property type="match status" value="1"/>
</dbReference>
<dbReference type="NCBIfam" id="TIGR02401">
    <property type="entry name" value="trehalose_TreY"/>
    <property type="match status" value="1"/>
</dbReference>
<dbReference type="GO" id="GO:0047470">
    <property type="term" value="F:(1,4)-alpha-D-glucan 1-alpha-D-glucosylmutase activity"/>
    <property type="evidence" value="ECO:0007669"/>
    <property type="project" value="UniProtKB-EC"/>
</dbReference>
<dbReference type="Gene3D" id="3.30.1590.10">
    <property type="entry name" value="Maltooligosyl trehalose synthase, domain 2"/>
    <property type="match status" value="1"/>
</dbReference>
<dbReference type="SMART" id="SM00642">
    <property type="entry name" value="Aamy"/>
    <property type="match status" value="1"/>
</dbReference>
<dbReference type="EMBL" id="CP157483">
    <property type="protein sequence ID" value="XBO44027.1"/>
    <property type="molecule type" value="Genomic_DNA"/>
</dbReference>
<reference evidence="3" key="1">
    <citation type="submission" date="2024-05" db="EMBL/GenBank/DDBJ databases">
        <authorList>
            <person name="Kim S."/>
            <person name="Heo J."/>
            <person name="Choi H."/>
            <person name="Choi Y."/>
            <person name="Kwon S.-W."/>
            <person name="Kim Y."/>
        </authorList>
    </citation>
    <scope>NUCLEOTIDE SEQUENCE</scope>
    <source>
        <strain evidence="3">KACC 23699</strain>
    </source>
</reference>
<gene>
    <name evidence="3" type="primary">treY</name>
    <name evidence="3" type="ORF">ABEG17_01485</name>
</gene>
<evidence type="ECO:0000259" key="2">
    <source>
        <dbReference type="SMART" id="SM00642"/>
    </source>
</evidence>
<feature type="region of interest" description="Disordered" evidence="1">
    <location>
        <begin position="1"/>
        <end position="20"/>
    </location>
</feature>
<sequence>MTMQETGMQRGTPPHRPAQGRVVPTATYRLQVHGEFTFDQASEQASYLDALGVSHAYLSPVLQPAPGSTHGYDVVDHDLVNEEAGGGTELSRLSRTLSLYGLGLVVDVVPNHMTTPTPAHLNRQWWSLLRDGRDSPYAHWFDVDWAAEDDRVLVPVLGGPLSEAVSAGELALATDGGPRGDETVLRYFDHEFPVRPGTDHLPVDELVEAQWYLLCDWREGAERLNYRRFFDVTTLAAVRVEDPEVFEETHRLLLELYRSGLVDGFRIDHPDGLADPGGYLAQLADATDDAWVVAEKILEGREELLDSWRCAGTTGYDTLLRVGGVFVNPAGKGPLTDLLTQVVGHPEDLDAMVLEAKRQVVQEVQAAEVNRLMRLVEQVLPWHDQASLKRALGSLLVAMDRYRAYLGGPVPDPDQAAVLNASESRAMALVSDADQLSVSLVAQLARGGRLPEANVDTDAAQQEFVVRFQQTCGPVMAKGIEDTTFYRYARLTSLNEVGGDPHLVGIAPEELHEFAERQLATWPTTMTTLSTHDTKRSEDVRARLAVVSELADEWKTWVSMARRLSSAHRGTKLDAATEYFLLQTAVGAWPISEDRLQAYATKAIREAKRRTTWTDPDKAYESDVQRYVSGLLTDPALVAHLQGWVRRTAPAARANILGQKLLQLAVPGVPDVYQGTELVDLSLVDPDNRRPVDYSERRARLSRLDKGERPADLDDEKLLVTSRALRLRHQHAEWFTGTRAVYAPLTTTSEHALAVGRGDDSGLQVVAVVTRLSDSLTAAGGWGEHHVFLPEGEWHDLFTGRAVVSHEGRPGVRLARLLADLPVALLVRHDTLGNDEDA</sequence>
<dbReference type="Pfam" id="PF00128">
    <property type="entry name" value="Alpha-amylase"/>
    <property type="match status" value="1"/>
</dbReference>
<dbReference type="RefSeq" id="WP_406831485.1">
    <property type="nucleotide sequence ID" value="NZ_CP157483.1"/>
</dbReference>
<protein>
    <submittedName>
        <fullName evidence="3">Malto-oligosyltrehalose synthase</fullName>
        <ecNumber evidence="3">5.4.99.15</ecNumber>
    </submittedName>
</protein>
<evidence type="ECO:0000313" key="3">
    <source>
        <dbReference type="EMBL" id="XBO44027.1"/>
    </source>
</evidence>
<dbReference type="PANTHER" id="PTHR10357">
    <property type="entry name" value="ALPHA-AMYLASE FAMILY MEMBER"/>
    <property type="match status" value="1"/>
</dbReference>
<dbReference type="GO" id="GO:0005992">
    <property type="term" value="P:trehalose biosynthetic process"/>
    <property type="evidence" value="ECO:0007669"/>
    <property type="project" value="TreeGrafter"/>
</dbReference>
<dbReference type="Gene3D" id="1.10.10.470">
    <property type="entry name" value="Maltooligosyl trehalose synthase, domain 4"/>
    <property type="match status" value="1"/>
</dbReference>
<dbReference type="GO" id="GO:0030980">
    <property type="term" value="P:alpha-glucan catabolic process"/>
    <property type="evidence" value="ECO:0007669"/>
    <property type="project" value="TreeGrafter"/>
</dbReference>
<dbReference type="Gene3D" id="3.20.20.80">
    <property type="entry name" value="Glycosidases"/>
    <property type="match status" value="1"/>
</dbReference>
<dbReference type="AlphaFoldDB" id="A0AAU7JUD3"/>
<dbReference type="InterPro" id="IPR017853">
    <property type="entry name" value="GH"/>
</dbReference>
<organism evidence="3">
    <name type="scientific">Pedococcus sp. KACC 23699</name>
    <dbReference type="NCBI Taxonomy" id="3149228"/>
    <lineage>
        <taxon>Bacteria</taxon>
        <taxon>Bacillati</taxon>
        <taxon>Actinomycetota</taxon>
        <taxon>Actinomycetes</taxon>
        <taxon>Micrococcales</taxon>
        <taxon>Intrasporangiaceae</taxon>
        <taxon>Pedococcus</taxon>
    </lineage>
</organism>
<dbReference type="InterPro" id="IPR012767">
    <property type="entry name" value="Trehalose_TreY"/>
</dbReference>
<dbReference type="EC" id="5.4.99.15" evidence="3"/>
<dbReference type="SUPFAM" id="SSF51445">
    <property type="entry name" value="(Trans)glycosidases"/>
    <property type="match status" value="1"/>
</dbReference>
<proteinExistence type="predicted"/>
<dbReference type="Gene3D" id="1.10.150.200">
    <property type="entry name" value="Maltooligosyl trehalose synthase, domain 3"/>
    <property type="match status" value="1"/>
</dbReference>
<dbReference type="InterPro" id="IPR006047">
    <property type="entry name" value="GH13_cat_dom"/>
</dbReference>
<keyword evidence="3" id="KW-0413">Isomerase</keyword>
<dbReference type="CDD" id="cd11336">
    <property type="entry name" value="AmyAc_MTSase"/>
    <property type="match status" value="1"/>
</dbReference>
<accession>A0AAU7JUD3</accession>